<dbReference type="GeneID" id="42056238"/>
<comment type="caution">
    <text evidence="1">The sequence shown here is derived from an EMBL/GenBank/DDBJ whole genome shotgun (WGS) entry which is preliminary data.</text>
</comment>
<dbReference type="GO" id="GO:0032259">
    <property type="term" value="P:methylation"/>
    <property type="evidence" value="ECO:0007669"/>
    <property type="project" value="UniProtKB-KW"/>
</dbReference>
<keyword evidence="1" id="KW-0808">Transferase</keyword>
<name>A0A1L7VMN2_FUSPR</name>
<evidence type="ECO:0000313" key="2">
    <source>
        <dbReference type="Proteomes" id="UP000183971"/>
    </source>
</evidence>
<proteinExistence type="predicted"/>
<dbReference type="VEuPathDB" id="FungiDB:FPRO_11369"/>
<sequence>MDGTQRKLMAEAGFVNVVEKTYQVPCGTWSSDRRLKTIGAYSLAFMGESLEGFALFTLREIMKWEYEEVQLFVMEMRKAVRDIKIRPYYLTTNVFGQKP</sequence>
<reference evidence="2" key="1">
    <citation type="journal article" date="2016" name="Genome Biol. Evol.">
        <title>Comparative 'omics' of the Fusarium fujikuroi species complex highlights differences in genetic potential and metabolite synthesis.</title>
        <authorList>
            <person name="Niehaus E.-M."/>
            <person name="Muensterkoetter M."/>
            <person name="Proctor R.H."/>
            <person name="Brown D.W."/>
            <person name="Sharon A."/>
            <person name="Idan Y."/>
            <person name="Oren-Young L."/>
            <person name="Sieber C.M."/>
            <person name="Novak O."/>
            <person name="Pencik A."/>
            <person name="Tarkowska D."/>
            <person name="Hromadova K."/>
            <person name="Freeman S."/>
            <person name="Maymon M."/>
            <person name="Elazar M."/>
            <person name="Youssef S.A."/>
            <person name="El-Shabrawy E.S.M."/>
            <person name="Shalaby A.B.A."/>
            <person name="Houterman P."/>
            <person name="Brock N.L."/>
            <person name="Burkhardt I."/>
            <person name="Tsavkelova E.A."/>
            <person name="Dickschat J.S."/>
            <person name="Galuszka P."/>
            <person name="Gueldener U."/>
            <person name="Tudzynski B."/>
        </authorList>
    </citation>
    <scope>NUCLEOTIDE SEQUENCE [LARGE SCALE GENOMIC DNA]</scope>
    <source>
        <strain evidence="2">ET1</strain>
    </source>
</reference>
<dbReference type="AlphaFoldDB" id="A0A1L7VMN2"/>
<keyword evidence="2" id="KW-1185">Reference proteome</keyword>
<protein>
    <submittedName>
        <fullName evidence="1">Related to methyltransferase</fullName>
    </submittedName>
</protein>
<keyword evidence="1" id="KW-0489">Methyltransferase</keyword>
<dbReference type="RefSeq" id="XP_031082371.1">
    <property type="nucleotide sequence ID" value="XM_031232434.1"/>
</dbReference>
<organism evidence="1 2">
    <name type="scientific">Fusarium proliferatum (strain ET1)</name>
    <name type="common">Orchid endophyte fungus</name>
    <dbReference type="NCBI Taxonomy" id="1227346"/>
    <lineage>
        <taxon>Eukaryota</taxon>
        <taxon>Fungi</taxon>
        <taxon>Dikarya</taxon>
        <taxon>Ascomycota</taxon>
        <taxon>Pezizomycotina</taxon>
        <taxon>Sordariomycetes</taxon>
        <taxon>Hypocreomycetidae</taxon>
        <taxon>Hypocreales</taxon>
        <taxon>Nectriaceae</taxon>
        <taxon>Fusarium</taxon>
        <taxon>Fusarium fujikuroi species complex</taxon>
    </lineage>
</organism>
<accession>A0A1L7VMN2</accession>
<dbReference type="GO" id="GO:0008168">
    <property type="term" value="F:methyltransferase activity"/>
    <property type="evidence" value="ECO:0007669"/>
    <property type="project" value="UniProtKB-KW"/>
</dbReference>
<gene>
    <name evidence="1" type="ORF">FPRO_11369</name>
</gene>
<dbReference type="Proteomes" id="UP000183971">
    <property type="component" value="Unassembled WGS sequence"/>
</dbReference>
<evidence type="ECO:0000313" key="1">
    <source>
        <dbReference type="EMBL" id="CZR41779.1"/>
    </source>
</evidence>
<dbReference type="EMBL" id="FJOF01000005">
    <property type="protein sequence ID" value="CZR41779.1"/>
    <property type="molecule type" value="Genomic_DNA"/>
</dbReference>